<proteinExistence type="predicted"/>
<dbReference type="PANTHER" id="PTHR46043">
    <property type="entry name" value="ARM REPEAT SUPERFAMILY PROTEIN"/>
    <property type="match status" value="1"/>
</dbReference>
<evidence type="ECO:0000259" key="2">
    <source>
        <dbReference type="Pfam" id="PF23005"/>
    </source>
</evidence>
<dbReference type="EMBL" id="CM026427">
    <property type="protein sequence ID" value="KAG0570009.1"/>
    <property type="molecule type" value="Genomic_DNA"/>
</dbReference>
<feature type="repeat" description="ARM" evidence="1">
    <location>
        <begin position="286"/>
        <end position="328"/>
    </location>
</feature>
<dbReference type="InterPro" id="IPR054296">
    <property type="entry name" value="DUF7032"/>
</dbReference>
<feature type="domain" description="DUF7032" evidence="2">
    <location>
        <begin position="113"/>
        <end position="221"/>
    </location>
</feature>
<dbReference type="AlphaFoldDB" id="A0A8T0HHY6"/>
<comment type="caution">
    <text evidence="3">The sequence shown here is derived from an EMBL/GenBank/DDBJ whole genome shotgun (WGS) entry which is preliminary data.</text>
</comment>
<dbReference type="Proteomes" id="UP000822688">
    <property type="component" value="Chromosome 6"/>
</dbReference>
<keyword evidence="4" id="KW-1185">Reference proteome</keyword>
<dbReference type="Gene3D" id="1.25.10.10">
    <property type="entry name" value="Leucine-rich Repeat Variant"/>
    <property type="match status" value="2"/>
</dbReference>
<gene>
    <name evidence="3" type="ORF">KC19_6G132200</name>
</gene>
<evidence type="ECO:0000313" key="4">
    <source>
        <dbReference type="Proteomes" id="UP000822688"/>
    </source>
</evidence>
<dbReference type="InterPro" id="IPR016024">
    <property type="entry name" value="ARM-type_fold"/>
</dbReference>
<dbReference type="InterPro" id="IPR011989">
    <property type="entry name" value="ARM-like"/>
</dbReference>
<sequence length="686" mass="74322">MSTRGRGEMGAFQVDVFEESREFTRFKVELAEGKRDSFTGFQFGAVEESRREFTAFQVDVGEERRDLTEFQADTVEERGDFTFLEIPTGEPVGFMKPGVRYDDRTKVEACFQQTLQLMSVAIMDVASVKAFLGRWKVIENRLLQLPALVKEMSHLRSVSNNRVCSELLKGMMVTLQETRSLAIKCTDFSYGGKLQTQSNLDSLCGRLDFHIHDCQLMITGGIMQENPLAICRVTPDSAREAMKWTIQDLLAHLQIGSVDCKHRALDNVLRLMSDDDKNILAIASEGAVTTLVHLLDASQPEIQEKAAAAICLLALNDSCEHAVVAEGGIAPLVRLLDSGSSKAQEQASAALQGLSVSEENARAITSHGGVPALIEICRAGTPAAQAAGAGSLRNLAAVEQLRKGIAEDGAIPIIITVITSGTPMAQENAAATLQNLAVSDDSIRWRIVEDGAVQPLIRYLDCSSQSSAQELALGALRNLAACRDNVDVLCTSGLLPRLAACLRAGPVALQVVAANTVCYIASSAEARRSIGEAGVIGALVKLLDAKSHTLQEYTAQALALLFLVEENQKLFLAEDGGIGGLVLQLETRFNEVGKQYPVAALQALSGHGKCRKEMITSGACFHLRQLADMEVPGARRLLDRLEGGKLRNIITKTLMVSAIFPALHVLKMQSFSNQLLSLLLSFRSVR</sequence>
<dbReference type="Pfam" id="PF00514">
    <property type="entry name" value="Arm"/>
    <property type="match status" value="4"/>
</dbReference>
<dbReference type="InterPro" id="IPR000225">
    <property type="entry name" value="Armadillo"/>
</dbReference>
<organism evidence="3 4">
    <name type="scientific">Ceratodon purpureus</name>
    <name type="common">Fire moss</name>
    <name type="synonym">Dicranum purpureum</name>
    <dbReference type="NCBI Taxonomy" id="3225"/>
    <lineage>
        <taxon>Eukaryota</taxon>
        <taxon>Viridiplantae</taxon>
        <taxon>Streptophyta</taxon>
        <taxon>Embryophyta</taxon>
        <taxon>Bryophyta</taxon>
        <taxon>Bryophytina</taxon>
        <taxon>Bryopsida</taxon>
        <taxon>Dicranidae</taxon>
        <taxon>Pseudoditrichales</taxon>
        <taxon>Ditrichaceae</taxon>
        <taxon>Ceratodon</taxon>
    </lineage>
</organism>
<dbReference type="Pfam" id="PF23005">
    <property type="entry name" value="DUF7032"/>
    <property type="match status" value="1"/>
</dbReference>
<evidence type="ECO:0000313" key="3">
    <source>
        <dbReference type="EMBL" id="KAG0570009.1"/>
    </source>
</evidence>
<dbReference type="SUPFAM" id="SSF48371">
    <property type="entry name" value="ARM repeat"/>
    <property type="match status" value="1"/>
</dbReference>
<reference evidence="3 4" key="1">
    <citation type="submission" date="2020-06" db="EMBL/GenBank/DDBJ databases">
        <title>WGS assembly of Ceratodon purpureus strain R40.</title>
        <authorList>
            <person name="Carey S.B."/>
            <person name="Jenkins J."/>
            <person name="Shu S."/>
            <person name="Lovell J.T."/>
            <person name="Sreedasyam A."/>
            <person name="Maumus F."/>
            <person name="Tiley G.P."/>
            <person name="Fernandez-Pozo N."/>
            <person name="Barry K."/>
            <person name="Chen C."/>
            <person name="Wang M."/>
            <person name="Lipzen A."/>
            <person name="Daum C."/>
            <person name="Saski C.A."/>
            <person name="Payton A.C."/>
            <person name="Mcbreen J.C."/>
            <person name="Conrad R.E."/>
            <person name="Kollar L.M."/>
            <person name="Olsson S."/>
            <person name="Huttunen S."/>
            <person name="Landis J.B."/>
            <person name="Wickett N.J."/>
            <person name="Johnson M.G."/>
            <person name="Rensing S.A."/>
            <person name="Grimwood J."/>
            <person name="Schmutz J."/>
            <person name="Mcdaniel S.F."/>
        </authorList>
    </citation>
    <scope>NUCLEOTIDE SEQUENCE [LARGE SCALE GENOMIC DNA]</scope>
    <source>
        <strain evidence="3 4">R40</strain>
    </source>
</reference>
<feature type="repeat" description="ARM" evidence="1">
    <location>
        <begin position="327"/>
        <end position="369"/>
    </location>
</feature>
<dbReference type="PROSITE" id="PS50176">
    <property type="entry name" value="ARM_REPEAT"/>
    <property type="match status" value="3"/>
</dbReference>
<protein>
    <recommendedName>
        <fullName evidence="2">DUF7032 domain-containing protein</fullName>
    </recommendedName>
</protein>
<feature type="repeat" description="ARM" evidence="1">
    <location>
        <begin position="451"/>
        <end position="494"/>
    </location>
</feature>
<dbReference type="PANTHER" id="PTHR46043:SF13">
    <property type="entry name" value="ARM REPEAT SUPERFAMILY PROTEIN"/>
    <property type="match status" value="1"/>
</dbReference>
<dbReference type="SMART" id="SM00185">
    <property type="entry name" value="ARM"/>
    <property type="match status" value="7"/>
</dbReference>
<evidence type="ECO:0000256" key="1">
    <source>
        <dbReference type="PROSITE-ProRule" id="PRU00259"/>
    </source>
</evidence>
<name>A0A8T0HHY6_CERPU</name>
<accession>A0A8T0HHY6</accession>